<dbReference type="InterPro" id="IPR004839">
    <property type="entry name" value="Aminotransferase_I/II_large"/>
</dbReference>
<keyword evidence="5 9" id="KW-0028">Amino-acid biosynthesis</keyword>
<dbReference type="InterPro" id="IPR015424">
    <property type="entry name" value="PyrdxlP-dep_Trfase"/>
</dbReference>
<dbReference type="InterPro" id="IPR001917">
    <property type="entry name" value="Aminotrans_II_pyridoxalP_BS"/>
</dbReference>
<keyword evidence="7 9" id="KW-0663">Pyridoxal phosphate</keyword>
<evidence type="ECO:0000256" key="4">
    <source>
        <dbReference type="ARBA" id="ARBA00022576"/>
    </source>
</evidence>
<keyword evidence="4 9" id="KW-0032">Aminotransferase</keyword>
<comment type="subunit">
    <text evidence="3 9">Homodimer.</text>
</comment>
<dbReference type="RefSeq" id="WP_183775683.1">
    <property type="nucleotide sequence ID" value="NZ_CAWVEG010000176.1"/>
</dbReference>
<dbReference type="InterPro" id="IPR015421">
    <property type="entry name" value="PyrdxlP-dep_Trfase_major"/>
</dbReference>
<evidence type="ECO:0000313" key="12">
    <source>
        <dbReference type="Proteomes" id="UP000543642"/>
    </source>
</evidence>
<keyword evidence="12" id="KW-1185">Reference proteome</keyword>
<comment type="catalytic activity">
    <reaction evidence="9">
        <text>L-histidinol phosphate + 2-oxoglutarate = 3-(imidazol-4-yl)-2-oxopropyl phosphate + L-glutamate</text>
        <dbReference type="Rhea" id="RHEA:23744"/>
        <dbReference type="ChEBI" id="CHEBI:16810"/>
        <dbReference type="ChEBI" id="CHEBI:29985"/>
        <dbReference type="ChEBI" id="CHEBI:57766"/>
        <dbReference type="ChEBI" id="CHEBI:57980"/>
        <dbReference type="EC" id="2.6.1.9"/>
    </reaction>
</comment>
<dbReference type="SUPFAM" id="SSF53383">
    <property type="entry name" value="PLP-dependent transferases"/>
    <property type="match status" value="1"/>
</dbReference>
<accession>A0A7W8HBX6</accession>
<dbReference type="PANTHER" id="PTHR42885">
    <property type="entry name" value="HISTIDINOL-PHOSPHATE AMINOTRANSFERASE-RELATED"/>
    <property type="match status" value="1"/>
</dbReference>
<dbReference type="Pfam" id="PF00155">
    <property type="entry name" value="Aminotran_1_2"/>
    <property type="match status" value="1"/>
</dbReference>
<evidence type="ECO:0000259" key="10">
    <source>
        <dbReference type="Pfam" id="PF00155"/>
    </source>
</evidence>
<dbReference type="CDD" id="cd00609">
    <property type="entry name" value="AAT_like"/>
    <property type="match status" value="1"/>
</dbReference>
<feature type="domain" description="Aminotransferase class I/classII large" evidence="10">
    <location>
        <begin position="24"/>
        <end position="344"/>
    </location>
</feature>
<reference evidence="11 12" key="1">
    <citation type="submission" date="2020-08" db="EMBL/GenBank/DDBJ databases">
        <title>Genomic Encyclopedia of Type Strains, Phase IV (KMG-IV): sequencing the most valuable type-strain genomes for metagenomic binning, comparative biology and taxonomic classification.</title>
        <authorList>
            <person name="Goeker M."/>
        </authorList>
    </citation>
    <scope>NUCLEOTIDE SEQUENCE [LARGE SCALE GENOMIC DNA]</scope>
    <source>
        <strain evidence="11 12">DSM 106146</strain>
    </source>
</reference>
<dbReference type="PANTHER" id="PTHR42885:SF2">
    <property type="entry name" value="HISTIDINOL-PHOSPHATE AMINOTRANSFERASE"/>
    <property type="match status" value="1"/>
</dbReference>
<dbReference type="UniPathway" id="UPA00031">
    <property type="reaction ID" value="UER00012"/>
</dbReference>
<comment type="cofactor">
    <cofactor evidence="1 9">
        <name>pyridoxal 5'-phosphate</name>
        <dbReference type="ChEBI" id="CHEBI:597326"/>
    </cofactor>
</comment>
<comment type="similarity">
    <text evidence="2 9">Belongs to the class-II pyridoxal-phosphate-dependent aminotransferase family. Histidinol-phosphate aminotransferase subfamily.</text>
</comment>
<dbReference type="HAMAP" id="MF_01023">
    <property type="entry name" value="HisC_aminotrans_2"/>
    <property type="match status" value="1"/>
</dbReference>
<protein>
    <recommendedName>
        <fullName evidence="9">Histidinol-phosphate aminotransferase</fullName>
        <ecNumber evidence="9">2.6.1.9</ecNumber>
    </recommendedName>
    <alternativeName>
        <fullName evidence="9">Imidazole acetol-phosphate transaminase</fullName>
    </alternativeName>
</protein>
<dbReference type="AlphaFoldDB" id="A0A7W8HBX6"/>
<evidence type="ECO:0000256" key="9">
    <source>
        <dbReference type="HAMAP-Rule" id="MF_01023"/>
    </source>
</evidence>
<evidence type="ECO:0000256" key="5">
    <source>
        <dbReference type="ARBA" id="ARBA00022605"/>
    </source>
</evidence>
<dbReference type="EMBL" id="JACHFW010000013">
    <property type="protein sequence ID" value="MBB5265666.1"/>
    <property type="molecule type" value="Genomic_DNA"/>
</dbReference>
<evidence type="ECO:0000256" key="2">
    <source>
        <dbReference type="ARBA" id="ARBA00007970"/>
    </source>
</evidence>
<proteinExistence type="inferred from homology"/>
<dbReference type="Gene3D" id="3.40.640.10">
    <property type="entry name" value="Type I PLP-dependent aspartate aminotransferase-like (Major domain)"/>
    <property type="match status" value="1"/>
</dbReference>
<dbReference type="Proteomes" id="UP000543642">
    <property type="component" value="Unassembled WGS sequence"/>
</dbReference>
<organism evidence="11 12">
    <name type="scientific">Catenibacillus scindens</name>
    <dbReference type="NCBI Taxonomy" id="673271"/>
    <lineage>
        <taxon>Bacteria</taxon>
        <taxon>Bacillati</taxon>
        <taxon>Bacillota</taxon>
        <taxon>Clostridia</taxon>
        <taxon>Lachnospirales</taxon>
        <taxon>Lachnospiraceae</taxon>
        <taxon>Catenibacillus</taxon>
    </lineage>
</organism>
<comment type="caution">
    <text evidence="11">The sequence shown here is derived from an EMBL/GenBank/DDBJ whole genome shotgun (WGS) entry which is preliminary data.</text>
</comment>
<feature type="modified residue" description="N6-(pyridoxal phosphate)lysine" evidence="9">
    <location>
        <position position="209"/>
    </location>
</feature>
<evidence type="ECO:0000256" key="7">
    <source>
        <dbReference type="ARBA" id="ARBA00022898"/>
    </source>
</evidence>
<evidence type="ECO:0000256" key="8">
    <source>
        <dbReference type="ARBA" id="ARBA00023102"/>
    </source>
</evidence>
<dbReference type="EC" id="2.6.1.9" evidence="9"/>
<name>A0A7W8HBX6_9FIRM</name>
<keyword evidence="8 9" id="KW-0368">Histidine biosynthesis</keyword>
<evidence type="ECO:0000256" key="3">
    <source>
        <dbReference type="ARBA" id="ARBA00011738"/>
    </source>
</evidence>
<evidence type="ECO:0000256" key="6">
    <source>
        <dbReference type="ARBA" id="ARBA00022679"/>
    </source>
</evidence>
<sequence length="357" mass="40830">MKLWEKNVRRVIPYTPGEQPSAANVIKLNTNENPYPPAPGVTAAKDAMDAKRLRLYPDPTAKVLVDALAHYYDVGADQVFVGVGSDDVLSVAFLTFFNSEKPVLFPDITYSFYPVWAQVYRIPYETCPLDENFRINPEDYYRENGGIVFPNPNAPTACYESLDKIEDILDHNRDVVVIVDEAYIDFGGKSALELIKKYDNLLVVQTFSKSRSMAGIRIGYAMGCPELIKAMNDVKYSINSYTMNMPSLIMGVEAVKDETYFSSCTQKIIATRQRAKERLSELGFEFPDSMANFIFARHPKYHARELFEALRSANIFVRYFNQPRIDEYMRITIGTDDQMDALFDFLKNYMDVNKKKL</sequence>
<dbReference type="InterPro" id="IPR005861">
    <property type="entry name" value="HisP_aminotrans"/>
</dbReference>
<evidence type="ECO:0000313" key="11">
    <source>
        <dbReference type="EMBL" id="MBB5265666.1"/>
    </source>
</evidence>
<dbReference type="Gene3D" id="3.90.1150.10">
    <property type="entry name" value="Aspartate Aminotransferase, domain 1"/>
    <property type="match status" value="1"/>
</dbReference>
<evidence type="ECO:0000256" key="1">
    <source>
        <dbReference type="ARBA" id="ARBA00001933"/>
    </source>
</evidence>
<dbReference type="GO" id="GO:0030170">
    <property type="term" value="F:pyridoxal phosphate binding"/>
    <property type="evidence" value="ECO:0007669"/>
    <property type="project" value="InterPro"/>
</dbReference>
<dbReference type="NCBIfam" id="TIGR01141">
    <property type="entry name" value="hisC"/>
    <property type="match status" value="1"/>
</dbReference>
<gene>
    <name evidence="9" type="primary">hisC</name>
    <name evidence="11" type="ORF">HNP82_002813</name>
</gene>
<dbReference type="InterPro" id="IPR015422">
    <property type="entry name" value="PyrdxlP-dep_Trfase_small"/>
</dbReference>
<comment type="pathway">
    <text evidence="9">Amino-acid biosynthesis; L-histidine biosynthesis; L-histidine from 5-phospho-alpha-D-ribose 1-diphosphate: step 7/9.</text>
</comment>
<dbReference type="GO" id="GO:0004400">
    <property type="term" value="F:histidinol-phosphate transaminase activity"/>
    <property type="evidence" value="ECO:0007669"/>
    <property type="project" value="UniProtKB-UniRule"/>
</dbReference>
<dbReference type="PROSITE" id="PS00599">
    <property type="entry name" value="AA_TRANSFER_CLASS_2"/>
    <property type="match status" value="1"/>
</dbReference>
<keyword evidence="6 9" id="KW-0808">Transferase</keyword>
<dbReference type="GO" id="GO:0000105">
    <property type="term" value="P:L-histidine biosynthetic process"/>
    <property type="evidence" value="ECO:0007669"/>
    <property type="project" value="UniProtKB-UniRule"/>
</dbReference>